<protein>
    <submittedName>
        <fullName evidence="1">Amino acid ABC transporter substrate-binding protein</fullName>
    </submittedName>
</protein>
<name>A0A6S5S029_9GAMM</name>
<evidence type="ECO:0000313" key="2">
    <source>
        <dbReference type="Proteomes" id="UP000515591"/>
    </source>
</evidence>
<dbReference type="SUPFAM" id="SSF53850">
    <property type="entry name" value="Periplasmic binding protein-like II"/>
    <property type="match status" value="1"/>
</dbReference>
<evidence type="ECO:0000313" key="1">
    <source>
        <dbReference type="EMBL" id="BBT17746.1"/>
    </source>
</evidence>
<dbReference type="RefSeq" id="WP_182850570.1">
    <property type="nucleotide sequence ID" value="NZ_AP022213.1"/>
</dbReference>
<accession>A0A6S5S029</accession>
<sequence>MSGVWSITSRLFLLSLCLLAGSAWAALLREILIGAYNFPPYMVHPERDTGSGLTVELVALFNQVQKRFHFSIVPTSSARRYRDLQTGRFDLILFEDPHWGWEGARYTLIDMGIDDAEVYVARAEPGRGEDYFDTLLGKRLVLYAGYHYGFAGYDADPLMLQKRFQATLTYSHDSNLLMVLHDRADIAVVTRSYLEQMLQRDPELRGKLLVSRRFDQEYHLNAMLRPNAPIEPQDFEGLLQRLQADESYQRLLERYQLPFKKNDRD</sequence>
<dbReference type="AlphaFoldDB" id="A0A6S5S029"/>
<gene>
    <name evidence="1" type="ORF">WP8S17C03_37950</name>
</gene>
<proteinExistence type="predicted"/>
<dbReference type="Proteomes" id="UP000515591">
    <property type="component" value="Chromosome"/>
</dbReference>
<dbReference type="Gene3D" id="3.40.190.10">
    <property type="entry name" value="Periplasmic binding protein-like II"/>
    <property type="match status" value="2"/>
</dbReference>
<dbReference type="EMBL" id="AP022213">
    <property type="protein sequence ID" value="BBT17746.1"/>
    <property type="molecule type" value="Genomic_DNA"/>
</dbReference>
<reference evidence="1 2" key="1">
    <citation type="submission" date="2019-12" db="EMBL/GenBank/DDBJ databases">
        <title>complete genome sequences of Pseudomonas otitidis str. WP8-S17-CRE-03 isolated from wastewater treatment plant effluent.</title>
        <authorList>
            <person name="Sekizuka T."/>
            <person name="Itokawa K."/>
            <person name="Yatsu K."/>
            <person name="Inamine Y."/>
            <person name="Kuroda M."/>
        </authorList>
    </citation>
    <scope>NUCLEOTIDE SEQUENCE [LARGE SCALE GENOMIC DNA]</scope>
    <source>
        <strain evidence="1 2">WP8-S17-CRE-03</strain>
    </source>
</reference>
<organism evidence="1 2">
    <name type="scientific">Metapseudomonas otitidis</name>
    <dbReference type="NCBI Taxonomy" id="319939"/>
    <lineage>
        <taxon>Bacteria</taxon>
        <taxon>Pseudomonadati</taxon>
        <taxon>Pseudomonadota</taxon>
        <taxon>Gammaproteobacteria</taxon>
        <taxon>Pseudomonadales</taxon>
        <taxon>Pseudomonadaceae</taxon>
        <taxon>Metapseudomonas</taxon>
    </lineage>
</organism>